<organism evidence="1 2">
    <name type="scientific">Auricularia subglabra (strain TFB-10046 / SS5)</name>
    <name type="common">White-rot fungus</name>
    <name type="synonym">Auricularia delicata (strain TFB10046)</name>
    <dbReference type="NCBI Taxonomy" id="717982"/>
    <lineage>
        <taxon>Eukaryota</taxon>
        <taxon>Fungi</taxon>
        <taxon>Dikarya</taxon>
        <taxon>Basidiomycota</taxon>
        <taxon>Agaricomycotina</taxon>
        <taxon>Agaricomycetes</taxon>
        <taxon>Auriculariales</taxon>
        <taxon>Auriculariaceae</taxon>
        <taxon>Auricularia</taxon>
    </lineage>
</organism>
<dbReference type="InParanoid" id="J0WLR4"/>
<gene>
    <name evidence="1" type="ORF">AURDEDRAFT_177653</name>
</gene>
<evidence type="ECO:0000313" key="1">
    <source>
        <dbReference type="EMBL" id="EJD33273.1"/>
    </source>
</evidence>
<accession>J0WLR4</accession>
<reference evidence="2" key="1">
    <citation type="journal article" date="2012" name="Science">
        <title>The Paleozoic origin of enzymatic lignin decomposition reconstructed from 31 fungal genomes.</title>
        <authorList>
            <person name="Floudas D."/>
            <person name="Binder M."/>
            <person name="Riley R."/>
            <person name="Barry K."/>
            <person name="Blanchette R.A."/>
            <person name="Henrissat B."/>
            <person name="Martinez A.T."/>
            <person name="Otillar R."/>
            <person name="Spatafora J.W."/>
            <person name="Yadav J.S."/>
            <person name="Aerts A."/>
            <person name="Benoit I."/>
            <person name="Boyd A."/>
            <person name="Carlson A."/>
            <person name="Copeland A."/>
            <person name="Coutinho P.M."/>
            <person name="de Vries R.P."/>
            <person name="Ferreira P."/>
            <person name="Findley K."/>
            <person name="Foster B."/>
            <person name="Gaskell J."/>
            <person name="Glotzer D."/>
            <person name="Gorecki P."/>
            <person name="Heitman J."/>
            <person name="Hesse C."/>
            <person name="Hori C."/>
            <person name="Igarashi K."/>
            <person name="Jurgens J.A."/>
            <person name="Kallen N."/>
            <person name="Kersten P."/>
            <person name="Kohler A."/>
            <person name="Kuees U."/>
            <person name="Kumar T.K.A."/>
            <person name="Kuo A."/>
            <person name="LaButti K."/>
            <person name="Larrondo L.F."/>
            <person name="Lindquist E."/>
            <person name="Ling A."/>
            <person name="Lombard V."/>
            <person name="Lucas S."/>
            <person name="Lundell T."/>
            <person name="Martin R."/>
            <person name="McLaughlin D.J."/>
            <person name="Morgenstern I."/>
            <person name="Morin E."/>
            <person name="Murat C."/>
            <person name="Nagy L.G."/>
            <person name="Nolan M."/>
            <person name="Ohm R.A."/>
            <person name="Patyshakuliyeva A."/>
            <person name="Rokas A."/>
            <person name="Ruiz-Duenas F.J."/>
            <person name="Sabat G."/>
            <person name="Salamov A."/>
            <person name="Samejima M."/>
            <person name="Schmutz J."/>
            <person name="Slot J.C."/>
            <person name="St John F."/>
            <person name="Stenlid J."/>
            <person name="Sun H."/>
            <person name="Sun S."/>
            <person name="Syed K."/>
            <person name="Tsang A."/>
            <person name="Wiebenga A."/>
            <person name="Young D."/>
            <person name="Pisabarro A."/>
            <person name="Eastwood D.C."/>
            <person name="Martin F."/>
            <person name="Cullen D."/>
            <person name="Grigoriev I.V."/>
            <person name="Hibbett D.S."/>
        </authorList>
    </citation>
    <scope>NUCLEOTIDE SEQUENCE [LARGE SCALE GENOMIC DNA]</scope>
    <source>
        <strain evidence="2">TFB10046</strain>
    </source>
</reference>
<evidence type="ECO:0000313" key="2">
    <source>
        <dbReference type="Proteomes" id="UP000006514"/>
    </source>
</evidence>
<keyword evidence="2" id="KW-1185">Reference proteome</keyword>
<dbReference type="KEGG" id="adl:AURDEDRAFT_177653"/>
<name>J0WLR4_AURST</name>
<sequence length="66" mass="7046">MHKELELALAAGVMAYPWSTRKEAFAFAANPPNIRRVTVGAFSAHKLGASPPTLSNRVSIRAAAIL</sequence>
<protein>
    <submittedName>
        <fullName evidence="1">Uncharacterized protein</fullName>
    </submittedName>
</protein>
<proteinExistence type="predicted"/>
<dbReference type="EMBL" id="JH688330">
    <property type="protein sequence ID" value="EJD33273.1"/>
    <property type="molecule type" value="Genomic_DNA"/>
</dbReference>
<dbReference type="AlphaFoldDB" id="J0WLR4"/>
<dbReference type="Proteomes" id="UP000006514">
    <property type="component" value="Unassembled WGS sequence"/>
</dbReference>